<accession>A0A915KYJ5</accession>
<keyword evidence="1" id="KW-1185">Reference proteome</keyword>
<dbReference type="WBParaSite" id="nRc.2.0.1.t43260-RA">
    <property type="protein sequence ID" value="nRc.2.0.1.t43260-RA"/>
    <property type="gene ID" value="nRc.2.0.1.g43260"/>
</dbReference>
<name>A0A915KYJ5_ROMCU</name>
<protein>
    <submittedName>
        <fullName evidence="2">Uncharacterized protein</fullName>
    </submittedName>
</protein>
<dbReference type="AlphaFoldDB" id="A0A915KYJ5"/>
<sequence>MRYMTQKLTDFKNNLIIILIIYYSTANIYESSFCETPVIACECAADADEPELLSPNAVSCV</sequence>
<evidence type="ECO:0000313" key="1">
    <source>
        <dbReference type="Proteomes" id="UP000887565"/>
    </source>
</evidence>
<reference evidence="2" key="1">
    <citation type="submission" date="2022-11" db="UniProtKB">
        <authorList>
            <consortium name="WormBaseParasite"/>
        </authorList>
    </citation>
    <scope>IDENTIFICATION</scope>
</reference>
<dbReference type="Proteomes" id="UP000887565">
    <property type="component" value="Unplaced"/>
</dbReference>
<proteinExistence type="predicted"/>
<organism evidence="1 2">
    <name type="scientific">Romanomermis culicivorax</name>
    <name type="common">Nematode worm</name>
    <dbReference type="NCBI Taxonomy" id="13658"/>
    <lineage>
        <taxon>Eukaryota</taxon>
        <taxon>Metazoa</taxon>
        <taxon>Ecdysozoa</taxon>
        <taxon>Nematoda</taxon>
        <taxon>Enoplea</taxon>
        <taxon>Dorylaimia</taxon>
        <taxon>Mermithida</taxon>
        <taxon>Mermithoidea</taxon>
        <taxon>Mermithidae</taxon>
        <taxon>Romanomermis</taxon>
    </lineage>
</organism>
<evidence type="ECO:0000313" key="2">
    <source>
        <dbReference type="WBParaSite" id="nRc.2.0.1.t43260-RA"/>
    </source>
</evidence>